<evidence type="ECO:0000313" key="1">
    <source>
        <dbReference type="EMBL" id="SNY66756.1"/>
    </source>
</evidence>
<dbReference type="Proteomes" id="UP000219612">
    <property type="component" value="Unassembled WGS sequence"/>
</dbReference>
<dbReference type="Pfam" id="PF01042">
    <property type="entry name" value="Ribonuc_L-PSP"/>
    <property type="match status" value="1"/>
</dbReference>
<dbReference type="AlphaFoldDB" id="A0A285K5I9"/>
<dbReference type="InterPro" id="IPR006175">
    <property type="entry name" value="YjgF/YER057c/UK114"/>
</dbReference>
<keyword evidence="2" id="KW-1185">Reference proteome</keyword>
<dbReference type="InterPro" id="IPR035959">
    <property type="entry name" value="RutC-like_sf"/>
</dbReference>
<dbReference type="EMBL" id="OBDY01000030">
    <property type="protein sequence ID" value="SNY66756.1"/>
    <property type="molecule type" value="Genomic_DNA"/>
</dbReference>
<reference evidence="1 2" key="1">
    <citation type="submission" date="2017-09" db="EMBL/GenBank/DDBJ databases">
        <authorList>
            <person name="Ehlers B."/>
            <person name="Leendertz F.H."/>
        </authorList>
    </citation>
    <scope>NUCLEOTIDE SEQUENCE [LARGE SCALE GENOMIC DNA]</scope>
    <source>
        <strain evidence="1 2">CGMCC 4.6857</strain>
    </source>
</reference>
<dbReference type="Gene3D" id="3.30.1330.40">
    <property type="entry name" value="RutC-like"/>
    <property type="match status" value="2"/>
</dbReference>
<accession>A0A285K5I9</accession>
<gene>
    <name evidence="1" type="ORF">SAMN05421748_130114</name>
</gene>
<dbReference type="PANTHER" id="PTHR43857:SF1">
    <property type="entry name" value="YJGH FAMILY PROTEIN"/>
    <property type="match status" value="1"/>
</dbReference>
<organism evidence="1 2">
    <name type="scientific">Paractinoplanes atraurantiacus</name>
    <dbReference type="NCBI Taxonomy" id="1036182"/>
    <lineage>
        <taxon>Bacteria</taxon>
        <taxon>Bacillati</taxon>
        <taxon>Actinomycetota</taxon>
        <taxon>Actinomycetes</taxon>
        <taxon>Micromonosporales</taxon>
        <taxon>Micromonosporaceae</taxon>
        <taxon>Paractinoplanes</taxon>
    </lineage>
</organism>
<name>A0A285K5I9_9ACTN</name>
<protein>
    <submittedName>
        <fullName evidence="1">Enamine deaminase RidA, house cleaning of reactive enamine intermediates, YjgF/YER057c/UK114 family</fullName>
    </submittedName>
</protein>
<dbReference type="PANTHER" id="PTHR43857">
    <property type="entry name" value="BLR7761 PROTEIN"/>
    <property type="match status" value="1"/>
</dbReference>
<sequence length="304" mass="32032">MVTVHLPPVPGYAALAGALASAGLGVTDVVHVTEYVTAATKNDLDAARSFALRGHRVPVSRVPIEAVVGSTTPYVLGVTAHPSDGIVYLPSVHTTEGDFRDQYRWCLARLRELAGDATLVRTIDYTATATRADYPRCGRPRRDVLGSVHPAAAGILVDVPVAPGARVALDAVAASGPLRVLNPGWARYDTLTYKPAVQAGKHVFLSGFGALDPVTQEALHDGNLPAQAEHIYVSIETVLAEAGASGEHVTSLVEYVTPAAVEAYPRTKALREKHFPNAAVVSVVCSALLRPSFLLESVPTAVLP</sequence>
<evidence type="ECO:0000313" key="2">
    <source>
        <dbReference type="Proteomes" id="UP000219612"/>
    </source>
</evidence>
<dbReference type="CDD" id="cd00448">
    <property type="entry name" value="YjgF_YER057c_UK114_family"/>
    <property type="match status" value="1"/>
</dbReference>
<dbReference type="SUPFAM" id="SSF55298">
    <property type="entry name" value="YjgF-like"/>
    <property type="match status" value="2"/>
</dbReference>
<proteinExistence type="predicted"/>